<proteinExistence type="predicted"/>
<evidence type="ECO:0000313" key="2">
    <source>
        <dbReference type="Proteomes" id="UP001161247"/>
    </source>
</evidence>
<sequence>MVNTFAKEARLFRKGLLKSKRLSLQSHRRNKQTVVVSTVQINDAVTGKDARFTRKQILKGQLDGGMHSDTVQPQKHSVNISKAERISAKHSRMLRNNKLYRIRMDKKLKLQSAIIQNSITPSNCSVSDGTVNKSRSNMK</sequence>
<dbReference type="EMBL" id="OX459123">
    <property type="protein sequence ID" value="CAI9108550.1"/>
    <property type="molecule type" value="Genomic_DNA"/>
</dbReference>
<reference evidence="1" key="1">
    <citation type="submission" date="2023-03" db="EMBL/GenBank/DDBJ databases">
        <authorList>
            <person name="Julca I."/>
        </authorList>
    </citation>
    <scope>NUCLEOTIDE SEQUENCE</scope>
</reference>
<evidence type="ECO:0000313" key="1">
    <source>
        <dbReference type="EMBL" id="CAI9108550.1"/>
    </source>
</evidence>
<organism evidence="1 2">
    <name type="scientific">Oldenlandia corymbosa var. corymbosa</name>
    <dbReference type="NCBI Taxonomy" id="529605"/>
    <lineage>
        <taxon>Eukaryota</taxon>
        <taxon>Viridiplantae</taxon>
        <taxon>Streptophyta</taxon>
        <taxon>Embryophyta</taxon>
        <taxon>Tracheophyta</taxon>
        <taxon>Spermatophyta</taxon>
        <taxon>Magnoliopsida</taxon>
        <taxon>eudicotyledons</taxon>
        <taxon>Gunneridae</taxon>
        <taxon>Pentapetalae</taxon>
        <taxon>asterids</taxon>
        <taxon>lamiids</taxon>
        <taxon>Gentianales</taxon>
        <taxon>Rubiaceae</taxon>
        <taxon>Rubioideae</taxon>
        <taxon>Spermacoceae</taxon>
        <taxon>Hedyotis-Oldenlandia complex</taxon>
        <taxon>Oldenlandia</taxon>
    </lineage>
</organism>
<dbReference type="Proteomes" id="UP001161247">
    <property type="component" value="Chromosome 6"/>
</dbReference>
<accession>A0AAV1DNG2</accession>
<keyword evidence="2" id="KW-1185">Reference proteome</keyword>
<gene>
    <name evidence="1" type="ORF">OLC1_LOCUS16622</name>
</gene>
<protein>
    <submittedName>
        <fullName evidence="1">OLC1v1008177C1</fullName>
    </submittedName>
</protein>
<dbReference type="AlphaFoldDB" id="A0AAV1DNG2"/>
<name>A0AAV1DNG2_OLDCO</name>